<name>A0A5K3EUS7_MESCO</name>
<evidence type="ECO:0000256" key="11">
    <source>
        <dbReference type="RuleBase" id="RU000679"/>
    </source>
</evidence>
<reference evidence="14" key="1">
    <citation type="submission" date="2019-11" db="UniProtKB">
        <authorList>
            <consortium name="WormBaseParasite"/>
        </authorList>
    </citation>
    <scope>IDENTIFICATION</scope>
</reference>
<keyword evidence="4 11" id="KW-0812">Transmembrane</keyword>
<protein>
    <submittedName>
        <fullName evidence="14">Apple domain-containing protein</fullName>
    </submittedName>
</protein>
<evidence type="ECO:0000256" key="2">
    <source>
        <dbReference type="ARBA" id="ARBA00022448"/>
    </source>
</evidence>
<dbReference type="Gene3D" id="2.60.470.10">
    <property type="entry name" value="Acid-sensing ion channels like domains"/>
    <property type="match status" value="1"/>
</dbReference>
<feature type="transmembrane region" description="Helical" evidence="13">
    <location>
        <begin position="12"/>
        <end position="31"/>
    </location>
</feature>
<feature type="region of interest" description="Disordered" evidence="12">
    <location>
        <begin position="680"/>
        <end position="724"/>
    </location>
</feature>
<organism evidence="14">
    <name type="scientific">Mesocestoides corti</name>
    <name type="common">Flatworm</name>
    <dbReference type="NCBI Taxonomy" id="53468"/>
    <lineage>
        <taxon>Eukaryota</taxon>
        <taxon>Metazoa</taxon>
        <taxon>Spiralia</taxon>
        <taxon>Lophotrochozoa</taxon>
        <taxon>Platyhelminthes</taxon>
        <taxon>Cestoda</taxon>
        <taxon>Eucestoda</taxon>
        <taxon>Cyclophyllidea</taxon>
        <taxon>Mesocestoididae</taxon>
        <taxon>Mesocestoides</taxon>
    </lineage>
</organism>
<dbReference type="WBParaSite" id="MCU_002808-RD">
    <property type="protein sequence ID" value="MCU_002808-RD"/>
    <property type="gene ID" value="MCU_002808"/>
</dbReference>
<evidence type="ECO:0000313" key="14">
    <source>
        <dbReference type="WBParaSite" id="MCU_002808-RD"/>
    </source>
</evidence>
<evidence type="ECO:0000256" key="5">
    <source>
        <dbReference type="ARBA" id="ARBA00022989"/>
    </source>
</evidence>
<evidence type="ECO:0000256" key="4">
    <source>
        <dbReference type="ARBA" id="ARBA00022692"/>
    </source>
</evidence>
<keyword evidence="10 11" id="KW-0407">Ion channel</keyword>
<evidence type="ECO:0000256" key="8">
    <source>
        <dbReference type="ARBA" id="ARBA00023136"/>
    </source>
</evidence>
<accession>A0A5K3EUS7</accession>
<keyword evidence="9 11" id="KW-0739">Sodium transport</keyword>
<keyword evidence="6" id="KW-0915">Sodium</keyword>
<dbReference type="AlphaFoldDB" id="A0A5K3EUS7"/>
<keyword evidence="7 11" id="KW-0406">Ion transport</keyword>
<evidence type="ECO:0000256" key="13">
    <source>
        <dbReference type="SAM" id="Phobius"/>
    </source>
</evidence>
<dbReference type="GO" id="GO:0015280">
    <property type="term" value="F:ligand-gated sodium channel activity"/>
    <property type="evidence" value="ECO:0007669"/>
    <property type="project" value="TreeGrafter"/>
</dbReference>
<evidence type="ECO:0000256" key="7">
    <source>
        <dbReference type="ARBA" id="ARBA00023065"/>
    </source>
</evidence>
<evidence type="ECO:0000256" key="3">
    <source>
        <dbReference type="ARBA" id="ARBA00022461"/>
    </source>
</evidence>
<keyword evidence="3 11" id="KW-0894">Sodium channel</keyword>
<dbReference type="InterPro" id="IPR001873">
    <property type="entry name" value="ENaC"/>
</dbReference>
<sequence>MRFCMRFIEGAFFLISILILVVLLGLRFKYWREGELRLNKAGGPLLTSSDVVVATLKDPQAVDLPIPFFSICNANPAKGSVLFGMHSAKQKSPTWYETFLDAHLAHPLSKTPDTAKQTSNFYHMLNHTAHDVKNMLLECRISSRSCSYAQFVKTILPSGVCYTFRGDMKPSETLHLELDPESLDYLIPNKGLVGFRFLVHDTPEPNWVHHQSAIFLGIQFHTMLRLTGIRKVFEKECVPRRTWESCLQKCLLLRIQRECGCTFLGSGNGCNLYSISNCSLPIDSLQDSLSPSTCNCIRPCEQITYAYESITQAWQPFFPGFKQFRHTQPRSWHNQSATDGQASSQWTRHWSQLPNLHESGRQFAASIQLWAFLREANRRVFHELVSLDKTLLSLYQISGVMQRVVKLIGDATTYSRRGGTRIIKNLFETKEKSGRFFDENCLDQAEHNGMLARVSQLSSAFTNQLQESFLFKPDKRNVQLNLVLIFLQRSPLDFTRLLNELRISDLISDVTVLDLRRNGQKCLDSAYSLNGLLSNFTTTYHFPLNSSEARANGAARANENIISSLQAMLLATDASLTKLSAEFSRLYNQNKLLINEMRSLLSYQSSVERRHCRVSVTVQLTSRQGQSLLLKSSESLMSKDAELLDILTSAVMIGSLVVLLAEGAFSAVWRCRLSPHSRASGDLKRRFTTPEFDRSRPPPPAPQSAHQDHSTGMPRLQRGSGRNVYGLPRDSVTPACTVKWNHFTLAPPHKFVGQIARHQQQHQRQLFLDITETSSGVINSPSTSAHPFSDVV</sequence>
<keyword evidence="2 11" id="KW-0813">Transport</keyword>
<keyword evidence="5 13" id="KW-1133">Transmembrane helix</keyword>
<evidence type="ECO:0000256" key="10">
    <source>
        <dbReference type="ARBA" id="ARBA00023303"/>
    </source>
</evidence>
<evidence type="ECO:0000256" key="9">
    <source>
        <dbReference type="ARBA" id="ARBA00023201"/>
    </source>
</evidence>
<proteinExistence type="inferred from homology"/>
<comment type="similarity">
    <text evidence="11">Belongs to the amiloride-sensitive sodium channel (TC 1.A.6) family.</text>
</comment>
<comment type="subcellular location">
    <subcellularLocation>
        <location evidence="1">Membrane</location>
        <topology evidence="1">Multi-pass membrane protein</topology>
    </subcellularLocation>
</comment>
<evidence type="ECO:0000256" key="12">
    <source>
        <dbReference type="SAM" id="MobiDB-lite"/>
    </source>
</evidence>
<dbReference type="GO" id="GO:0005886">
    <property type="term" value="C:plasma membrane"/>
    <property type="evidence" value="ECO:0007669"/>
    <property type="project" value="TreeGrafter"/>
</dbReference>
<evidence type="ECO:0000256" key="6">
    <source>
        <dbReference type="ARBA" id="ARBA00023053"/>
    </source>
</evidence>
<dbReference type="Pfam" id="PF00858">
    <property type="entry name" value="ASC"/>
    <property type="match status" value="1"/>
</dbReference>
<dbReference type="PANTHER" id="PTHR11690">
    <property type="entry name" value="AMILORIDE-SENSITIVE SODIUM CHANNEL-RELATED"/>
    <property type="match status" value="1"/>
</dbReference>
<keyword evidence="8 13" id="KW-0472">Membrane</keyword>
<evidence type="ECO:0000256" key="1">
    <source>
        <dbReference type="ARBA" id="ARBA00004141"/>
    </source>
</evidence>